<dbReference type="Proteomes" id="UP000778578">
    <property type="component" value="Unassembled WGS sequence"/>
</dbReference>
<sequence>MEARHAVVLALLFGGLAMLLLSAVALLVLPGPYQRLHALAPATSLGLPLLCLALAVDTGPGRSAVKFLVIAALAAASSPVVGIAIGRTIVESTLEEGASGAESEPPA</sequence>
<gene>
    <name evidence="2" type="ORF">K7862_34700</name>
</gene>
<evidence type="ECO:0000313" key="2">
    <source>
        <dbReference type="EMBL" id="MBY8882750.1"/>
    </source>
</evidence>
<dbReference type="EMBL" id="JAINZZ010000085">
    <property type="protein sequence ID" value="MBY8882750.1"/>
    <property type="molecule type" value="Genomic_DNA"/>
</dbReference>
<dbReference type="Pfam" id="PF03334">
    <property type="entry name" value="PhaG_MnhG_YufB"/>
    <property type="match status" value="1"/>
</dbReference>
<evidence type="ECO:0000313" key="3">
    <source>
        <dbReference type="Proteomes" id="UP000778578"/>
    </source>
</evidence>
<keyword evidence="1" id="KW-0472">Membrane</keyword>
<organism evidence="2 3">
    <name type="scientific">Actinacidiphila acidipaludis</name>
    <dbReference type="NCBI Taxonomy" id="2873382"/>
    <lineage>
        <taxon>Bacteria</taxon>
        <taxon>Bacillati</taxon>
        <taxon>Actinomycetota</taxon>
        <taxon>Actinomycetes</taxon>
        <taxon>Kitasatosporales</taxon>
        <taxon>Streptomycetaceae</taxon>
        <taxon>Actinacidiphila</taxon>
    </lineage>
</organism>
<dbReference type="RefSeq" id="WP_222969314.1">
    <property type="nucleotide sequence ID" value="NZ_JAINZZ010000085.1"/>
</dbReference>
<feature type="transmembrane region" description="Helical" evidence="1">
    <location>
        <begin position="36"/>
        <end position="55"/>
    </location>
</feature>
<keyword evidence="1" id="KW-1133">Transmembrane helix</keyword>
<accession>A0ABS7QK10</accession>
<keyword evidence="1" id="KW-0812">Transmembrane</keyword>
<reference evidence="2 3" key="1">
    <citation type="submission" date="2021-08" db="EMBL/GenBank/DDBJ databases">
        <title>WGS of actinomycetes from Thailand.</title>
        <authorList>
            <person name="Thawai C."/>
        </authorList>
    </citation>
    <scope>NUCLEOTIDE SEQUENCE [LARGE SCALE GENOMIC DNA]</scope>
    <source>
        <strain evidence="2 3">PLK6-54</strain>
    </source>
</reference>
<name>A0ABS7QK10_9ACTN</name>
<dbReference type="InterPro" id="IPR005133">
    <property type="entry name" value="PhaG_MnhG_YufB"/>
</dbReference>
<evidence type="ECO:0000256" key="1">
    <source>
        <dbReference type="SAM" id="Phobius"/>
    </source>
</evidence>
<keyword evidence="3" id="KW-1185">Reference proteome</keyword>
<feature type="transmembrane region" description="Helical" evidence="1">
    <location>
        <begin position="67"/>
        <end position="86"/>
    </location>
</feature>
<comment type="caution">
    <text evidence="2">The sequence shown here is derived from an EMBL/GenBank/DDBJ whole genome shotgun (WGS) entry which is preliminary data.</text>
</comment>
<feature type="transmembrane region" description="Helical" evidence="1">
    <location>
        <begin position="6"/>
        <end position="29"/>
    </location>
</feature>
<proteinExistence type="predicted"/>
<protein>
    <submittedName>
        <fullName evidence="2">Monovalent cation/H(+) antiporter subunit G</fullName>
    </submittedName>
</protein>